<feature type="non-terminal residue" evidence="5">
    <location>
        <position position="582"/>
    </location>
</feature>
<keyword evidence="2" id="KW-0863">Zinc-finger</keyword>
<dbReference type="AlphaFoldDB" id="A0A9N9GIN5"/>
<protein>
    <submittedName>
        <fullName evidence="5">13814_t:CDS:1</fullName>
    </submittedName>
</protein>
<comment type="caution">
    <text evidence="5">The sequence shown here is derived from an EMBL/GenBank/DDBJ whole genome shotgun (WGS) entry which is preliminary data.</text>
</comment>
<dbReference type="InterPro" id="IPR000626">
    <property type="entry name" value="Ubiquitin-like_dom"/>
</dbReference>
<dbReference type="OrthoDB" id="428577at2759"/>
<accession>A0A9N9GIN5</accession>
<evidence type="ECO:0000256" key="1">
    <source>
        <dbReference type="ARBA" id="ARBA00022723"/>
    </source>
</evidence>
<dbReference type="PANTHER" id="PTHR10666">
    <property type="entry name" value="UBIQUITIN"/>
    <property type="match status" value="1"/>
</dbReference>
<dbReference type="SUPFAM" id="SSF57850">
    <property type="entry name" value="RING/U-box"/>
    <property type="match status" value="1"/>
</dbReference>
<dbReference type="EMBL" id="CAJVPV010006422">
    <property type="protein sequence ID" value="CAG8604888.1"/>
    <property type="molecule type" value="Genomic_DNA"/>
</dbReference>
<feature type="domain" description="Ubiquitin-like" evidence="4">
    <location>
        <begin position="66"/>
        <end position="136"/>
    </location>
</feature>
<keyword evidence="3" id="KW-0862">Zinc</keyword>
<dbReference type="Gene3D" id="3.30.60.90">
    <property type="match status" value="1"/>
</dbReference>
<dbReference type="InterPro" id="IPR043145">
    <property type="entry name" value="Znf_ZZ_sf"/>
</dbReference>
<evidence type="ECO:0000313" key="5">
    <source>
        <dbReference type="EMBL" id="CAG8604888.1"/>
    </source>
</evidence>
<dbReference type="SUPFAM" id="SSF54236">
    <property type="entry name" value="Ubiquitin-like"/>
    <property type="match status" value="3"/>
</dbReference>
<gene>
    <name evidence="5" type="ORF">AMORRO_LOCUS7948</name>
</gene>
<dbReference type="InterPro" id="IPR019954">
    <property type="entry name" value="Ubiquitin_CS"/>
</dbReference>
<dbReference type="Gene3D" id="3.10.20.90">
    <property type="entry name" value="Phosphatidylinositol 3-kinase Catalytic Subunit, Chain A, domain 1"/>
    <property type="match status" value="3"/>
</dbReference>
<dbReference type="InterPro" id="IPR019956">
    <property type="entry name" value="Ubiquitin_dom"/>
</dbReference>
<keyword evidence="6" id="KW-1185">Reference proteome</keyword>
<reference evidence="5" key="1">
    <citation type="submission" date="2021-06" db="EMBL/GenBank/DDBJ databases">
        <authorList>
            <person name="Kallberg Y."/>
            <person name="Tangrot J."/>
            <person name="Rosling A."/>
        </authorList>
    </citation>
    <scope>NUCLEOTIDE SEQUENCE</scope>
    <source>
        <strain evidence="5">CL551</strain>
    </source>
</reference>
<name>A0A9N9GIN5_9GLOM</name>
<dbReference type="GO" id="GO:0008270">
    <property type="term" value="F:zinc ion binding"/>
    <property type="evidence" value="ECO:0007669"/>
    <property type="project" value="UniProtKB-KW"/>
</dbReference>
<dbReference type="GO" id="GO:0004800">
    <property type="term" value="F:thyroxine 5'-deiodinase activity"/>
    <property type="evidence" value="ECO:0007669"/>
    <property type="project" value="InterPro"/>
</dbReference>
<dbReference type="PRINTS" id="PR00348">
    <property type="entry name" value="UBIQUITIN"/>
</dbReference>
<evidence type="ECO:0000313" key="6">
    <source>
        <dbReference type="Proteomes" id="UP000789342"/>
    </source>
</evidence>
<keyword evidence="1" id="KW-0479">Metal-binding</keyword>
<dbReference type="FunFam" id="3.10.20.90:FF:000160">
    <property type="entry name" value="Polyubiquitin-C"/>
    <property type="match status" value="1"/>
</dbReference>
<sequence>MDGKIIELRVKRDYKVEAIKRMIQDKEGIPYHQQYLVFNGLMRDHVFLSSYNIKEGSVLRLEYKKMTISVNLMGKKIIKLEVERNFTIDQVRQMIDEKEDTSLHQLQFTFANKILHPGLRLMSCEVTNESTLHLSLYNHFSGQIHVKSLTGKTITLSVESKTSIDDLKLKIQEKEGIPPDQQRLIYNGRQLEDGRCLSDYYIIRESILHLVLRLRGGMLQETSGRQEFDALPSLTQYMLTPEERLKNGIHTGIVCDYCGKHEWKGVRSISTEFNELNNVYFHTIDRYKCSECLDYDLCFDCITMSNLLHNVQHRFLKLTDPIDPKATHKDILSASVTIFPILPDTKEKLLTLLREEERRRFSPEMQKKYYEVGNNPTLGMDWMDVTDQMQYELVREFGYSDEAVQLLRRAPQLYPNDPEFHTTQVYVRNNIANIGNLVEGMPAPDCPLVPLNPLMFKIVVVNGNTNLSNIVSLRSLCKSGRPLVLLGGSYTCPLYRYISHVLNDIYTRYKAQVDFYLIQIRESHASDVWPIGNIVDVKEHRTLSDRLAAAHEMVEKTQLEIPVLADTMNDSFLNLYSPWPFR</sequence>
<evidence type="ECO:0000256" key="2">
    <source>
        <dbReference type="ARBA" id="ARBA00022771"/>
    </source>
</evidence>
<dbReference type="PROSITE" id="PS50053">
    <property type="entry name" value="UBIQUITIN_2"/>
    <property type="match status" value="3"/>
</dbReference>
<evidence type="ECO:0000259" key="4">
    <source>
        <dbReference type="PROSITE" id="PS50053"/>
    </source>
</evidence>
<dbReference type="InterPro" id="IPR050158">
    <property type="entry name" value="Ubiquitin_ubiquitin-like"/>
</dbReference>
<dbReference type="InterPro" id="IPR029071">
    <property type="entry name" value="Ubiquitin-like_domsf"/>
</dbReference>
<feature type="domain" description="Ubiquitin-like" evidence="4">
    <location>
        <begin position="142"/>
        <end position="217"/>
    </location>
</feature>
<evidence type="ECO:0000256" key="3">
    <source>
        <dbReference type="ARBA" id="ARBA00022833"/>
    </source>
</evidence>
<dbReference type="SMART" id="SM00213">
    <property type="entry name" value="UBQ"/>
    <property type="match status" value="3"/>
</dbReference>
<dbReference type="PROSITE" id="PS00299">
    <property type="entry name" value="UBIQUITIN_1"/>
    <property type="match status" value="1"/>
</dbReference>
<dbReference type="Proteomes" id="UP000789342">
    <property type="component" value="Unassembled WGS sequence"/>
</dbReference>
<dbReference type="Gene3D" id="3.40.30.10">
    <property type="entry name" value="Glutaredoxin"/>
    <property type="match status" value="1"/>
</dbReference>
<dbReference type="Pfam" id="PF00240">
    <property type="entry name" value="ubiquitin"/>
    <property type="match status" value="3"/>
</dbReference>
<dbReference type="InterPro" id="IPR000643">
    <property type="entry name" value="Iodothyronine_deiodinase"/>
</dbReference>
<dbReference type="CDD" id="cd17039">
    <property type="entry name" value="Ubl_ubiquitin_like"/>
    <property type="match status" value="1"/>
</dbReference>
<proteinExistence type="predicted"/>
<dbReference type="Pfam" id="PF00837">
    <property type="entry name" value="T4_deiodinase"/>
    <property type="match status" value="1"/>
</dbReference>
<feature type="domain" description="Ubiquitin-like" evidence="4">
    <location>
        <begin position="1"/>
        <end position="61"/>
    </location>
</feature>
<organism evidence="5 6">
    <name type="scientific">Acaulospora morrowiae</name>
    <dbReference type="NCBI Taxonomy" id="94023"/>
    <lineage>
        <taxon>Eukaryota</taxon>
        <taxon>Fungi</taxon>
        <taxon>Fungi incertae sedis</taxon>
        <taxon>Mucoromycota</taxon>
        <taxon>Glomeromycotina</taxon>
        <taxon>Glomeromycetes</taxon>
        <taxon>Diversisporales</taxon>
        <taxon>Acaulosporaceae</taxon>
        <taxon>Acaulospora</taxon>
    </lineage>
</organism>